<sequence>MENLIIYGIVAIVVIVNIVRNYQKEAKKNKERVLTQTRPRPVSSASQENTTQSSPAPFSRPRTVQSEISVENKPIAPILNSGNKYQTLTSMGYDYTQEGVSSVMSDITDDKKEMALIYEEKTNSNAAQDLQLETSADLRRAFIHSIILERKY</sequence>
<feature type="region of interest" description="Disordered" evidence="1">
    <location>
        <begin position="27"/>
        <end position="65"/>
    </location>
</feature>
<keyword evidence="2" id="KW-0472">Membrane</keyword>
<gene>
    <name evidence="3" type="ORF">E2605_19205</name>
</gene>
<evidence type="ECO:0000313" key="3">
    <source>
        <dbReference type="EMBL" id="TFD91900.1"/>
    </source>
</evidence>
<reference evidence="3 4" key="1">
    <citation type="submission" date="2019-03" db="EMBL/GenBank/DDBJ databases">
        <title>San Antonio Military Medical Center submission to MRSN (WRAIR), pending publication.</title>
        <authorList>
            <person name="Blyth D.M."/>
            <person name="Mccarthy S.L."/>
            <person name="Schall S.E."/>
            <person name="Stam J.A."/>
            <person name="Ong A.C."/>
            <person name="Mcgann P.T."/>
        </authorList>
    </citation>
    <scope>NUCLEOTIDE SEQUENCE [LARGE SCALE GENOMIC DNA]</scope>
    <source>
        <strain evidence="3 4">MRSN571793</strain>
    </source>
</reference>
<evidence type="ECO:0000256" key="2">
    <source>
        <dbReference type="SAM" id="Phobius"/>
    </source>
</evidence>
<name>A0A4Y8KTT6_9BACT</name>
<feature type="transmembrane region" description="Helical" evidence="2">
    <location>
        <begin position="6"/>
        <end position="22"/>
    </location>
</feature>
<dbReference type="AlphaFoldDB" id="A0A4Y8KTT6"/>
<dbReference type="EMBL" id="SOML01000020">
    <property type="protein sequence ID" value="TFD91900.1"/>
    <property type="molecule type" value="Genomic_DNA"/>
</dbReference>
<feature type="compositionally biased region" description="Polar residues" evidence="1">
    <location>
        <begin position="34"/>
        <end position="65"/>
    </location>
</feature>
<evidence type="ECO:0000313" key="4">
    <source>
        <dbReference type="Proteomes" id="UP000297861"/>
    </source>
</evidence>
<protein>
    <submittedName>
        <fullName evidence="3">Uncharacterized protein</fullName>
    </submittedName>
</protein>
<dbReference type="RefSeq" id="WP_134437625.1">
    <property type="nucleotide sequence ID" value="NZ_SOML01000020.1"/>
</dbReference>
<evidence type="ECO:0000256" key="1">
    <source>
        <dbReference type="SAM" id="MobiDB-lite"/>
    </source>
</evidence>
<proteinExistence type="predicted"/>
<keyword evidence="4" id="KW-1185">Reference proteome</keyword>
<dbReference type="OrthoDB" id="9991035at2"/>
<organism evidence="3 4">
    <name type="scientific">Dysgonomonas capnocytophagoides</name>
    <dbReference type="NCBI Taxonomy" id="45254"/>
    <lineage>
        <taxon>Bacteria</taxon>
        <taxon>Pseudomonadati</taxon>
        <taxon>Bacteroidota</taxon>
        <taxon>Bacteroidia</taxon>
        <taxon>Bacteroidales</taxon>
        <taxon>Dysgonomonadaceae</taxon>
        <taxon>Dysgonomonas</taxon>
    </lineage>
</organism>
<comment type="caution">
    <text evidence="3">The sequence shown here is derived from an EMBL/GenBank/DDBJ whole genome shotgun (WGS) entry which is preliminary data.</text>
</comment>
<dbReference type="Proteomes" id="UP000297861">
    <property type="component" value="Unassembled WGS sequence"/>
</dbReference>
<keyword evidence="2" id="KW-0812">Transmembrane</keyword>
<keyword evidence="2" id="KW-1133">Transmembrane helix</keyword>
<accession>A0A4Y8KTT6</accession>